<comment type="similarity">
    <text evidence="1">Belongs to the universal stress protein A family.</text>
</comment>
<feature type="domain" description="UspA" evidence="2">
    <location>
        <begin position="155"/>
        <end position="195"/>
    </location>
</feature>
<evidence type="ECO:0000259" key="2">
    <source>
        <dbReference type="Pfam" id="PF00582"/>
    </source>
</evidence>
<evidence type="ECO:0000313" key="4">
    <source>
        <dbReference type="Proteomes" id="UP000694300"/>
    </source>
</evidence>
<keyword evidence="4" id="KW-1185">Reference proteome</keyword>
<evidence type="ECO:0000256" key="1">
    <source>
        <dbReference type="ARBA" id="ARBA00008791"/>
    </source>
</evidence>
<evidence type="ECO:0000313" key="3">
    <source>
        <dbReference type="EMBL" id="MBW0131683.1"/>
    </source>
</evidence>
<proteinExistence type="inferred from homology"/>
<feature type="domain" description="UspA" evidence="2">
    <location>
        <begin position="203"/>
        <end position="269"/>
    </location>
</feature>
<dbReference type="PANTHER" id="PTHR46268">
    <property type="entry name" value="STRESS RESPONSE PROTEIN NHAX"/>
    <property type="match status" value="1"/>
</dbReference>
<dbReference type="Proteomes" id="UP000694300">
    <property type="component" value="Unassembled WGS sequence"/>
</dbReference>
<dbReference type="Pfam" id="PF00582">
    <property type="entry name" value="Usp"/>
    <property type="match status" value="3"/>
</dbReference>
<gene>
    <name evidence="3" type="ORF">I4I82_28995</name>
</gene>
<dbReference type="PANTHER" id="PTHR46268:SF27">
    <property type="entry name" value="UNIVERSAL STRESS PROTEIN RV2623"/>
    <property type="match status" value="1"/>
</dbReference>
<protein>
    <submittedName>
        <fullName evidence="3">Universal stress protein</fullName>
    </submittedName>
</protein>
<feature type="domain" description="UspA" evidence="2">
    <location>
        <begin position="13"/>
        <end position="140"/>
    </location>
</feature>
<dbReference type="EMBL" id="JADQDF010000001">
    <property type="protein sequence ID" value="MBW0131683.1"/>
    <property type="molecule type" value="Genomic_DNA"/>
</dbReference>
<name>A0ABS6UIE4_9PSEU</name>
<dbReference type="InterPro" id="IPR006016">
    <property type="entry name" value="UspA"/>
</dbReference>
<organism evidence="3 4">
    <name type="scientific">Pseudonocardia oceani</name>
    <dbReference type="NCBI Taxonomy" id="2792013"/>
    <lineage>
        <taxon>Bacteria</taxon>
        <taxon>Bacillati</taxon>
        <taxon>Actinomycetota</taxon>
        <taxon>Actinomycetes</taxon>
        <taxon>Pseudonocardiales</taxon>
        <taxon>Pseudonocardiaceae</taxon>
        <taxon>Pseudonocardia</taxon>
    </lineage>
</organism>
<sequence length="280" mass="28046">MRNTRDDRSPAPVVVGVDDTTHAREAVGWGAVEAARLGAPLRLVAASGLVGEHLPGRTGRDRRLHEVLAAARAAAVEAGAAAVTTAVRSGYPAEVLADESRTARLVVVGDRGASRFEGALAGSVAVSLLGRAECPVVVVRGRPLGTTRAPAGLPVVVGLDGTPAADAALEVALELAAARGADLVVLHCAEQPVGGPAVDRLVAARAAGRGVLVRVVSGAGHPDDLLLAEARRAQLVVVGSRGRGDLAGLLLGSVSAALVHGADCPVVVVGPRARRPVPAG</sequence>
<comment type="caution">
    <text evidence="3">The sequence shown here is derived from an EMBL/GenBank/DDBJ whole genome shotgun (WGS) entry which is preliminary data.</text>
</comment>
<reference evidence="3 4" key="1">
    <citation type="submission" date="2020-11" db="EMBL/GenBank/DDBJ databases">
        <title>Pseudonocardia abyssalis sp. nov. and Pseudonocardia oceani sp. nov., description and phylogenomic analysis of two novel actinomycetes isolated from the deep Southern Ocean.</title>
        <authorList>
            <person name="Parra J."/>
        </authorList>
    </citation>
    <scope>NUCLEOTIDE SEQUENCE [LARGE SCALE GENOMIC DNA]</scope>
    <source>
        <strain evidence="4">KRD185</strain>
    </source>
</reference>
<accession>A0ABS6UIE4</accession>